<dbReference type="Gene3D" id="1.25.40.20">
    <property type="entry name" value="Ankyrin repeat-containing domain"/>
    <property type="match status" value="1"/>
</dbReference>
<sequence>MSKFEEDFQELFDLVIEGHFAEAQGKLITYSDVNFKNSAKSTLLMTACQSTANKNEILRFVHFLLQKGAYIMTKDASGKTAIDYCEQNELFQVKMLLCQTMDFIIAENIFKTF</sequence>
<dbReference type="OrthoDB" id="6180355at2759"/>
<dbReference type="EMBL" id="UYJE01006121">
    <property type="protein sequence ID" value="VDI43237.1"/>
    <property type="molecule type" value="Genomic_DNA"/>
</dbReference>
<accession>A0A8B6F614</accession>
<dbReference type="SUPFAM" id="SSF48403">
    <property type="entry name" value="Ankyrin repeat"/>
    <property type="match status" value="1"/>
</dbReference>
<evidence type="ECO:0000313" key="2">
    <source>
        <dbReference type="Proteomes" id="UP000596742"/>
    </source>
</evidence>
<evidence type="ECO:0000313" key="1">
    <source>
        <dbReference type="EMBL" id="VDI43237.1"/>
    </source>
</evidence>
<reference evidence="1" key="1">
    <citation type="submission" date="2018-11" db="EMBL/GenBank/DDBJ databases">
        <authorList>
            <person name="Alioto T."/>
            <person name="Alioto T."/>
        </authorList>
    </citation>
    <scope>NUCLEOTIDE SEQUENCE</scope>
</reference>
<dbReference type="Proteomes" id="UP000596742">
    <property type="component" value="Unassembled WGS sequence"/>
</dbReference>
<organism evidence="1 2">
    <name type="scientific">Mytilus galloprovincialis</name>
    <name type="common">Mediterranean mussel</name>
    <dbReference type="NCBI Taxonomy" id="29158"/>
    <lineage>
        <taxon>Eukaryota</taxon>
        <taxon>Metazoa</taxon>
        <taxon>Spiralia</taxon>
        <taxon>Lophotrochozoa</taxon>
        <taxon>Mollusca</taxon>
        <taxon>Bivalvia</taxon>
        <taxon>Autobranchia</taxon>
        <taxon>Pteriomorphia</taxon>
        <taxon>Mytilida</taxon>
        <taxon>Mytiloidea</taxon>
        <taxon>Mytilidae</taxon>
        <taxon>Mytilinae</taxon>
        <taxon>Mytilus</taxon>
    </lineage>
</organism>
<dbReference type="AlphaFoldDB" id="A0A8B6F614"/>
<dbReference type="InterPro" id="IPR036770">
    <property type="entry name" value="Ankyrin_rpt-contain_sf"/>
</dbReference>
<name>A0A8B6F614_MYTGA</name>
<proteinExistence type="predicted"/>
<gene>
    <name evidence="1" type="ORF">MGAL_10B046339</name>
</gene>
<keyword evidence="2" id="KW-1185">Reference proteome</keyword>
<comment type="caution">
    <text evidence="1">The sequence shown here is derived from an EMBL/GenBank/DDBJ whole genome shotgun (WGS) entry which is preliminary data.</text>
</comment>
<protein>
    <submittedName>
        <fullName evidence="1">Uncharacterized protein</fullName>
    </submittedName>
</protein>